<evidence type="ECO:0000313" key="2">
    <source>
        <dbReference type="EMBL" id="KAK8935866.1"/>
    </source>
</evidence>
<organism evidence="2 3">
    <name type="scientific">Platanthera zijinensis</name>
    <dbReference type="NCBI Taxonomy" id="2320716"/>
    <lineage>
        <taxon>Eukaryota</taxon>
        <taxon>Viridiplantae</taxon>
        <taxon>Streptophyta</taxon>
        <taxon>Embryophyta</taxon>
        <taxon>Tracheophyta</taxon>
        <taxon>Spermatophyta</taxon>
        <taxon>Magnoliopsida</taxon>
        <taxon>Liliopsida</taxon>
        <taxon>Asparagales</taxon>
        <taxon>Orchidaceae</taxon>
        <taxon>Orchidoideae</taxon>
        <taxon>Orchideae</taxon>
        <taxon>Orchidinae</taxon>
        <taxon>Platanthera</taxon>
    </lineage>
</organism>
<dbReference type="PANTHER" id="PTHR36008">
    <property type="entry name" value="OS09G0478400 PROTEIN"/>
    <property type="match status" value="1"/>
</dbReference>
<protein>
    <submittedName>
        <fullName evidence="2">Uncharacterized protein</fullName>
    </submittedName>
</protein>
<evidence type="ECO:0000313" key="3">
    <source>
        <dbReference type="Proteomes" id="UP001418222"/>
    </source>
</evidence>
<evidence type="ECO:0000256" key="1">
    <source>
        <dbReference type="SAM" id="Phobius"/>
    </source>
</evidence>
<dbReference type="Proteomes" id="UP001418222">
    <property type="component" value="Unassembled WGS sequence"/>
</dbReference>
<comment type="caution">
    <text evidence="2">The sequence shown here is derived from an EMBL/GenBank/DDBJ whole genome shotgun (WGS) entry which is preliminary data.</text>
</comment>
<keyword evidence="1" id="KW-0812">Transmembrane</keyword>
<keyword evidence="3" id="KW-1185">Reference proteome</keyword>
<dbReference type="PANTHER" id="PTHR36008:SF1">
    <property type="entry name" value="OS09G0478400 PROTEIN"/>
    <property type="match status" value="1"/>
</dbReference>
<feature type="transmembrane region" description="Helical" evidence="1">
    <location>
        <begin position="66"/>
        <end position="87"/>
    </location>
</feature>
<dbReference type="EMBL" id="JBBWWQ010000011">
    <property type="protein sequence ID" value="KAK8935866.1"/>
    <property type="molecule type" value="Genomic_DNA"/>
</dbReference>
<reference evidence="2 3" key="1">
    <citation type="journal article" date="2022" name="Nat. Plants">
        <title>Genomes of leafy and leafless Platanthera orchids illuminate the evolution of mycoheterotrophy.</title>
        <authorList>
            <person name="Li M.H."/>
            <person name="Liu K.W."/>
            <person name="Li Z."/>
            <person name="Lu H.C."/>
            <person name="Ye Q.L."/>
            <person name="Zhang D."/>
            <person name="Wang J.Y."/>
            <person name="Li Y.F."/>
            <person name="Zhong Z.M."/>
            <person name="Liu X."/>
            <person name="Yu X."/>
            <person name="Liu D.K."/>
            <person name="Tu X.D."/>
            <person name="Liu B."/>
            <person name="Hao Y."/>
            <person name="Liao X.Y."/>
            <person name="Jiang Y.T."/>
            <person name="Sun W.H."/>
            <person name="Chen J."/>
            <person name="Chen Y.Q."/>
            <person name="Ai Y."/>
            <person name="Zhai J.W."/>
            <person name="Wu S.S."/>
            <person name="Zhou Z."/>
            <person name="Hsiao Y.Y."/>
            <person name="Wu W.L."/>
            <person name="Chen Y.Y."/>
            <person name="Lin Y.F."/>
            <person name="Hsu J.L."/>
            <person name="Li C.Y."/>
            <person name="Wang Z.W."/>
            <person name="Zhao X."/>
            <person name="Zhong W.Y."/>
            <person name="Ma X.K."/>
            <person name="Ma L."/>
            <person name="Huang J."/>
            <person name="Chen G.Z."/>
            <person name="Huang M.Z."/>
            <person name="Huang L."/>
            <person name="Peng D.H."/>
            <person name="Luo Y.B."/>
            <person name="Zou S.Q."/>
            <person name="Chen S.P."/>
            <person name="Lan S."/>
            <person name="Tsai W.C."/>
            <person name="Van de Peer Y."/>
            <person name="Liu Z.J."/>
        </authorList>
    </citation>
    <scope>NUCLEOTIDE SEQUENCE [LARGE SCALE GENOMIC DNA]</scope>
    <source>
        <strain evidence="2">Lor287</strain>
    </source>
</reference>
<keyword evidence="1" id="KW-0472">Membrane</keyword>
<sequence>MRLLHSILFARKSKLAASADISGNILRARIMERERLRRRRRDPTRDEFFVQVPESSSWLDTATMPMILTAVAVALFAKVLMMVCLLAQYDETKAQERLERKIAKAPPEQGTVRMLSREEWDEIQEIRPRTPFESGLARPHARIRTGEPIHLVSFFSIKEQWVMLIRLKCHCPNDIDLTKLYNFHFSHVCCMRNCQKILNVLNTSYKLNFNVNYWANDED</sequence>
<keyword evidence="1" id="KW-1133">Transmembrane helix</keyword>
<accession>A0AAP0G3R9</accession>
<name>A0AAP0G3R9_9ASPA</name>
<proteinExistence type="predicted"/>
<gene>
    <name evidence="2" type="ORF">KSP39_PZI013894</name>
</gene>
<dbReference type="AlphaFoldDB" id="A0AAP0G3R9"/>